<keyword evidence="1" id="KW-1133">Transmembrane helix</keyword>
<evidence type="ECO:0000313" key="3">
    <source>
        <dbReference type="Proteomes" id="UP001596310"/>
    </source>
</evidence>
<keyword evidence="3" id="KW-1185">Reference proteome</keyword>
<protein>
    <submittedName>
        <fullName evidence="2">YitT family protein</fullName>
    </submittedName>
</protein>
<evidence type="ECO:0000256" key="1">
    <source>
        <dbReference type="SAM" id="Phobius"/>
    </source>
</evidence>
<gene>
    <name evidence="2" type="ORF">ACFQHW_12640</name>
</gene>
<dbReference type="Pfam" id="PF19700">
    <property type="entry name" value="DUF6198"/>
    <property type="match status" value="1"/>
</dbReference>
<feature type="transmembrane region" description="Helical" evidence="1">
    <location>
        <begin position="92"/>
        <end position="112"/>
    </location>
</feature>
<accession>A0ABW1UUB9</accession>
<comment type="caution">
    <text evidence="2">The sequence shown here is derived from an EMBL/GenBank/DDBJ whole genome shotgun (WGS) entry which is preliminary data.</text>
</comment>
<reference evidence="3" key="1">
    <citation type="journal article" date="2019" name="Int. J. Syst. Evol. Microbiol.">
        <title>The Global Catalogue of Microorganisms (GCM) 10K type strain sequencing project: providing services to taxonomists for standard genome sequencing and annotation.</title>
        <authorList>
            <consortium name="The Broad Institute Genomics Platform"/>
            <consortium name="The Broad Institute Genome Sequencing Center for Infectious Disease"/>
            <person name="Wu L."/>
            <person name="Ma J."/>
        </authorList>
    </citation>
    <scope>NUCLEOTIDE SEQUENCE [LARGE SCALE GENOMIC DNA]</scope>
    <source>
        <strain evidence="3">CCM 8897</strain>
    </source>
</reference>
<feature type="transmembrane region" description="Helical" evidence="1">
    <location>
        <begin position="174"/>
        <end position="204"/>
    </location>
</feature>
<organism evidence="2 3">
    <name type="scientific">Lapidilactobacillus achengensis</name>
    <dbReference type="NCBI Taxonomy" id="2486000"/>
    <lineage>
        <taxon>Bacteria</taxon>
        <taxon>Bacillati</taxon>
        <taxon>Bacillota</taxon>
        <taxon>Bacilli</taxon>
        <taxon>Lactobacillales</taxon>
        <taxon>Lactobacillaceae</taxon>
        <taxon>Lapidilactobacillus</taxon>
    </lineage>
</organism>
<dbReference type="InterPro" id="IPR038750">
    <property type="entry name" value="YczE/YyaS-like"/>
</dbReference>
<keyword evidence="1" id="KW-0812">Transmembrane</keyword>
<proteinExistence type="predicted"/>
<dbReference type="EMBL" id="JBHSSM010000038">
    <property type="protein sequence ID" value="MFC6316409.1"/>
    <property type="molecule type" value="Genomic_DNA"/>
</dbReference>
<name>A0ABW1UUB9_9LACO</name>
<dbReference type="PANTHER" id="PTHR40078:SF1">
    <property type="entry name" value="INTEGRAL MEMBRANE PROTEIN"/>
    <property type="match status" value="1"/>
</dbReference>
<evidence type="ECO:0000313" key="2">
    <source>
        <dbReference type="EMBL" id="MFC6316409.1"/>
    </source>
</evidence>
<feature type="transmembrane region" description="Helical" evidence="1">
    <location>
        <begin position="118"/>
        <end position="140"/>
    </location>
</feature>
<sequence length="231" mass="25222">MIKTILATLAPKGAKNYLWRSLMSFIGVTIQAIGATLLLIANLGMDPYSAINVGLSKFLNISLGNYQLAINFIILIFVFFMERKLIGTGTIFNMVLIGYYIQLFNWLYGLVLPLPTTIGSQILVAVIGLLIFTFGVAVYITADTGVAPYDALTPILVTLTHGKYKVIRIAQDSLFTLGAYFAGGPVGVVTIIVAFFTGPLIVFWDQRLQGLINWIDLKSALPAPSRNPDQV</sequence>
<feature type="transmembrane region" description="Helical" evidence="1">
    <location>
        <begin position="21"/>
        <end position="43"/>
    </location>
</feature>
<dbReference type="RefSeq" id="WP_125600193.1">
    <property type="nucleotide sequence ID" value="NZ_JBHSSM010000038.1"/>
</dbReference>
<dbReference type="PANTHER" id="PTHR40078">
    <property type="entry name" value="INTEGRAL MEMBRANE PROTEIN-RELATED"/>
    <property type="match status" value="1"/>
</dbReference>
<dbReference type="Proteomes" id="UP001596310">
    <property type="component" value="Unassembled WGS sequence"/>
</dbReference>
<feature type="transmembrane region" description="Helical" evidence="1">
    <location>
        <begin position="63"/>
        <end position="80"/>
    </location>
</feature>
<keyword evidence="1" id="KW-0472">Membrane</keyword>